<dbReference type="Pfam" id="PF00355">
    <property type="entry name" value="Rieske"/>
    <property type="match status" value="1"/>
</dbReference>
<evidence type="ECO:0000313" key="13">
    <source>
        <dbReference type="Proteomes" id="UP000186336"/>
    </source>
</evidence>
<dbReference type="KEGG" id="tom:BWR18_09415"/>
<evidence type="ECO:0000256" key="9">
    <source>
        <dbReference type="SAM" id="MobiDB-lite"/>
    </source>
</evidence>
<feature type="transmembrane region" description="Helical" evidence="10">
    <location>
        <begin position="131"/>
        <end position="151"/>
    </location>
</feature>
<keyword evidence="8 10" id="KW-0472">Membrane</keyword>
<keyword evidence="4" id="KW-0479">Metal-binding</keyword>
<feature type="transmembrane region" description="Helical" evidence="10">
    <location>
        <begin position="55"/>
        <end position="74"/>
    </location>
</feature>
<evidence type="ECO:0000256" key="8">
    <source>
        <dbReference type="ARBA" id="ARBA00023136"/>
    </source>
</evidence>
<dbReference type="SUPFAM" id="SSF50022">
    <property type="entry name" value="ISP domain"/>
    <property type="match status" value="1"/>
</dbReference>
<evidence type="ECO:0000259" key="11">
    <source>
        <dbReference type="PROSITE" id="PS51296"/>
    </source>
</evidence>
<dbReference type="GO" id="GO:0051537">
    <property type="term" value="F:2 iron, 2 sulfur cluster binding"/>
    <property type="evidence" value="ECO:0007669"/>
    <property type="project" value="UniProtKB-KW"/>
</dbReference>
<keyword evidence="13" id="KW-1185">Reference proteome</keyword>
<evidence type="ECO:0000256" key="5">
    <source>
        <dbReference type="ARBA" id="ARBA00022989"/>
    </source>
</evidence>
<dbReference type="InterPro" id="IPR013130">
    <property type="entry name" value="Fe3_Rdtase_TM_dom"/>
</dbReference>
<feature type="region of interest" description="Disordered" evidence="9">
    <location>
        <begin position="329"/>
        <end position="361"/>
    </location>
</feature>
<dbReference type="Pfam" id="PF01794">
    <property type="entry name" value="Ferric_reduct"/>
    <property type="match status" value="1"/>
</dbReference>
<keyword evidence="7" id="KW-0411">Iron-sulfur</keyword>
<keyword evidence="2 10" id="KW-0812">Transmembrane</keyword>
<evidence type="ECO:0000256" key="3">
    <source>
        <dbReference type="ARBA" id="ARBA00022714"/>
    </source>
</evidence>
<feature type="transmembrane region" description="Helical" evidence="10">
    <location>
        <begin position="15"/>
        <end position="35"/>
    </location>
</feature>
<evidence type="ECO:0000256" key="1">
    <source>
        <dbReference type="ARBA" id="ARBA00004141"/>
    </source>
</evidence>
<dbReference type="InterPro" id="IPR017941">
    <property type="entry name" value="Rieske_2Fe-2S"/>
</dbReference>
<dbReference type="Gene3D" id="2.102.10.10">
    <property type="entry name" value="Rieske [2Fe-2S] iron-sulphur domain"/>
    <property type="match status" value="1"/>
</dbReference>
<evidence type="ECO:0000313" key="12">
    <source>
        <dbReference type="EMBL" id="APX11873.1"/>
    </source>
</evidence>
<proteinExistence type="predicted"/>
<protein>
    <submittedName>
        <fullName evidence="12">(2Fe-2S)-binding protein</fullName>
    </submittedName>
</protein>
<dbReference type="Proteomes" id="UP000186336">
    <property type="component" value="Chromosome"/>
</dbReference>
<keyword evidence="6" id="KW-0408">Iron</keyword>
<dbReference type="GO" id="GO:0046872">
    <property type="term" value="F:metal ion binding"/>
    <property type="evidence" value="ECO:0007669"/>
    <property type="project" value="UniProtKB-KW"/>
</dbReference>
<evidence type="ECO:0000256" key="6">
    <source>
        <dbReference type="ARBA" id="ARBA00023004"/>
    </source>
</evidence>
<feature type="transmembrane region" description="Helical" evidence="10">
    <location>
        <begin position="90"/>
        <end position="111"/>
    </location>
</feature>
<name>A0A1P8MV49_9RHOB</name>
<keyword evidence="3" id="KW-0001">2Fe-2S</keyword>
<keyword evidence="5 10" id="KW-1133">Transmembrane helix</keyword>
<evidence type="ECO:0000256" key="10">
    <source>
        <dbReference type="SAM" id="Phobius"/>
    </source>
</evidence>
<comment type="subcellular location">
    <subcellularLocation>
        <location evidence="1">Membrane</location>
        <topology evidence="1">Multi-pass membrane protein</topology>
    </subcellularLocation>
</comment>
<dbReference type="AlphaFoldDB" id="A0A1P8MV49"/>
<dbReference type="PROSITE" id="PS51296">
    <property type="entry name" value="RIESKE"/>
    <property type="match status" value="1"/>
</dbReference>
<gene>
    <name evidence="12" type="ORF">BWR18_09415</name>
</gene>
<organism evidence="12 13">
    <name type="scientific">Tateyamaria omphalii</name>
    <dbReference type="NCBI Taxonomy" id="299262"/>
    <lineage>
        <taxon>Bacteria</taxon>
        <taxon>Pseudomonadati</taxon>
        <taxon>Pseudomonadota</taxon>
        <taxon>Alphaproteobacteria</taxon>
        <taxon>Rhodobacterales</taxon>
        <taxon>Roseobacteraceae</taxon>
        <taxon>Tateyamaria</taxon>
    </lineage>
</organism>
<feature type="transmembrane region" description="Helical" evidence="10">
    <location>
        <begin position="196"/>
        <end position="218"/>
    </location>
</feature>
<dbReference type="InterPro" id="IPR036922">
    <property type="entry name" value="Rieske_2Fe-2S_sf"/>
</dbReference>
<sequence length="361" mass="39976">MSVKYIPVQWNPNKWIYDAVMLAGVALFLWVFLYLTPEVLSHDQPVTAQIRNARAFGACAFVMLTVILCIGPAARLDRRFLPLLYNRRHFGVMTAFVALTHAGYILNWYFAFSSSDKLVGLLYANASLGQIAGFPFELFGIFALICLLILAATSHDFWLKFLTPPVWKRLHYLIYAAYFAVAAHVSLGILQDQKNHVFTVLFMLGAGAVIVLHLAAWLRERSEAAAKDGAWAEVARVGDFRDGYAKIAKLANGDRVAVYLMEGQLSAISNACAHQNGPLGEGKIIDCLVTCPWHGFQYDVRNGRSPAPFTEKVPTYRLRIMGDMVEVHPDANPPGTYVEPVPLPEPPPEPEPDVPEDGATA</sequence>
<feature type="transmembrane region" description="Helical" evidence="10">
    <location>
        <begin position="172"/>
        <end position="190"/>
    </location>
</feature>
<dbReference type="GO" id="GO:0016020">
    <property type="term" value="C:membrane"/>
    <property type="evidence" value="ECO:0007669"/>
    <property type="project" value="UniProtKB-SubCell"/>
</dbReference>
<dbReference type="STRING" id="299262.BWR18_09415"/>
<feature type="compositionally biased region" description="Acidic residues" evidence="9">
    <location>
        <begin position="348"/>
        <end position="361"/>
    </location>
</feature>
<reference evidence="12 13" key="1">
    <citation type="submission" date="2017-01" db="EMBL/GenBank/DDBJ databases">
        <title>Complete genome of Tateyamaria omphalii DOK1-4 isolated from seawater in Dokdo.</title>
        <authorList>
            <person name="Kim J.H."/>
            <person name="Chi W.-J."/>
        </authorList>
    </citation>
    <scope>NUCLEOTIDE SEQUENCE [LARGE SCALE GENOMIC DNA]</scope>
    <source>
        <strain evidence="12 13">DOK1-4</strain>
    </source>
</reference>
<dbReference type="EMBL" id="CP019312">
    <property type="protein sequence ID" value="APX11873.1"/>
    <property type="molecule type" value="Genomic_DNA"/>
</dbReference>
<evidence type="ECO:0000256" key="4">
    <source>
        <dbReference type="ARBA" id="ARBA00022723"/>
    </source>
</evidence>
<dbReference type="OrthoDB" id="9794175at2"/>
<feature type="domain" description="Rieske" evidence="11">
    <location>
        <begin position="232"/>
        <end position="327"/>
    </location>
</feature>
<dbReference type="PANTHER" id="PTHR21496:SF23">
    <property type="entry name" value="3-PHENYLPROPIONATE_CINNAMIC ACID DIOXYGENASE FERREDOXIN SUBUNIT"/>
    <property type="match status" value="1"/>
</dbReference>
<evidence type="ECO:0000256" key="2">
    <source>
        <dbReference type="ARBA" id="ARBA00022692"/>
    </source>
</evidence>
<evidence type="ECO:0000256" key="7">
    <source>
        <dbReference type="ARBA" id="ARBA00023014"/>
    </source>
</evidence>
<accession>A0A1P8MV49</accession>
<dbReference type="RefSeq" id="WP_076627733.1">
    <property type="nucleotide sequence ID" value="NZ_CP019312.1"/>
</dbReference>
<dbReference type="PANTHER" id="PTHR21496">
    <property type="entry name" value="FERREDOXIN-RELATED"/>
    <property type="match status" value="1"/>
</dbReference>